<dbReference type="EMBL" id="LKEU01000012">
    <property type="protein sequence ID" value="OFV72094.1"/>
    <property type="molecule type" value="Genomic_DNA"/>
</dbReference>
<proteinExistence type="predicted"/>
<accession>A0A1F2PMN3</accession>
<dbReference type="Proteomes" id="UP000176244">
    <property type="component" value="Unassembled WGS sequence"/>
</dbReference>
<evidence type="ECO:0000313" key="2">
    <source>
        <dbReference type="Proteomes" id="UP000176244"/>
    </source>
</evidence>
<reference evidence="1 2" key="1">
    <citation type="submission" date="2015-09" db="EMBL/GenBank/DDBJ databases">
        <title>Genome sequence of Acetobacterium wieringae DSM 1911.</title>
        <authorList>
            <person name="Poehlein A."/>
            <person name="Bengelsdorf F.R."/>
            <person name="Schiel-Bengelsdorf B."/>
            <person name="Duerre P."/>
            <person name="Daniel R."/>
        </authorList>
    </citation>
    <scope>NUCLEOTIDE SEQUENCE [LARGE SCALE GENOMIC DNA]</scope>
    <source>
        <strain evidence="1 2">DSM 1911</strain>
    </source>
</reference>
<sequence length="78" mass="9260">MFNKCMGCDNYGGMSLICVFACERYNDMKKEKRDHCKKADCLYYDHKQYNNNCSASATQHKRQNDCQLYLKKKEVTQK</sequence>
<evidence type="ECO:0000313" key="1">
    <source>
        <dbReference type="EMBL" id="OFV72094.1"/>
    </source>
</evidence>
<name>A0A1F2PMN3_9FIRM</name>
<evidence type="ECO:0008006" key="3">
    <source>
        <dbReference type="Google" id="ProtNLM"/>
    </source>
</evidence>
<gene>
    <name evidence="1" type="ORF">ACWI_03440</name>
</gene>
<dbReference type="STRING" id="52694.ACWI_03440"/>
<dbReference type="AlphaFoldDB" id="A0A1F2PMN3"/>
<protein>
    <recommendedName>
        <fullName evidence="3">DUF1540 domain-containing protein</fullName>
    </recommendedName>
</protein>
<comment type="caution">
    <text evidence="1">The sequence shown here is derived from an EMBL/GenBank/DDBJ whole genome shotgun (WGS) entry which is preliminary data.</text>
</comment>
<organism evidence="1 2">
    <name type="scientific">Acetobacterium wieringae</name>
    <dbReference type="NCBI Taxonomy" id="52694"/>
    <lineage>
        <taxon>Bacteria</taxon>
        <taxon>Bacillati</taxon>
        <taxon>Bacillota</taxon>
        <taxon>Clostridia</taxon>
        <taxon>Eubacteriales</taxon>
        <taxon>Eubacteriaceae</taxon>
        <taxon>Acetobacterium</taxon>
    </lineage>
</organism>